<protein>
    <submittedName>
        <fullName evidence="1">Uncharacterized protein</fullName>
    </submittedName>
</protein>
<gene>
    <name evidence="1" type="ORF">BDQ94DRAFT_164280</name>
</gene>
<reference evidence="1 2" key="1">
    <citation type="submission" date="2018-07" db="EMBL/GenBank/DDBJ databases">
        <title>The genomes of Aspergillus section Nigri reveals drivers in fungal speciation.</title>
        <authorList>
            <consortium name="DOE Joint Genome Institute"/>
            <person name="Vesth T.C."/>
            <person name="Nybo J."/>
            <person name="Theobald S."/>
            <person name="Brandl J."/>
            <person name="Frisvad J.C."/>
            <person name="Nielsen K.F."/>
            <person name="Lyhne E.K."/>
            <person name="Kogle M.E."/>
            <person name="Kuo A."/>
            <person name="Riley R."/>
            <person name="Clum A."/>
            <person name="Nolan M."/>
            <person name="Lipzen A."/>
            <person name="Salamov A."/>
            <person name="Henrissat B."/>
            <person name="Wiebenga A."/>
            <person name="De vries R.P."/>
            <person name="Grigoriev I.V."/>
            <person name="Mortensen U.H."/>
            <person name="Andersen M.R."/>
            <person name="Baker S.E."/>
        </authorList>
    </citation>
    <scope>NUCLEOTIDE SEQUENCE [LARGE SCALE GENOMIC DNA]</scope>
    <source>
        <strain evidence="1 2">CBS 139.54b</strain>
    </source>
</reference>
<dbReference type="EMBL" id="KZ852125">
    <property type="protein sequence ID" value="RDH26670.1"/>
    <property type="molecule type" value="Genomic_DNA"/>
</dbReference>
<proteinExistence type="predicted"/>
<name>A0A3F3PIA9_9EURO</name>
<dbReference type="Proteomes" id="UP000253729">
    <property type="component" value="Unassembled WGS sequence"/>
</dbReference>
<evidence type="ECO:0000313" key="2">
    <source>
        <dbReference type="Proteomes" id="UP000253729"/>
    </source>
</evidence>
<dbReference type="RefSeq" id="XP_026619692.1">
    <property type="nucleotide sequence ID" value="XM_026769967.1"/>
</dbReference>
<evidence type="ECO:0000313" key="1">
    <source>
        <dbReference type="EMBL" id="RDH26670.1"/>
    </source>
</evidence>
<dbReference type="GeneID" id="38138323"/>
<sequence>MFMVSAEYNGLVRRQQEIVTEYLPFSSIIYPLRVRVHNMSCNPMRLPTEHMSITAYAAGTRRGNMSRTHFLLRLHYGLLPINACALPSKLPGGKASSPLKAVPFDRLIDKAPSNLEQHEEKADNSIMRTPARHPEEETVPRTNAPLGKITYPKALFPYAIFRQPQERLNLQ</sequence>
<dbReference type="AlphaFoldDB" id="A0A3F3PIA9"/>
<keyword evidence="2" id="KW-1185">Reference proteome</keyword>
<accession>A0A3F3PIA9</accession>
<organism evidence="1 2">
    <name type="scientific">Aspergillus welwitschiae</name>
    <dbReference type="NCBI Taxonomy" id="1341132"/>
    <lineage>
        <taxon>Eukaryota</taxon>
        <taxon>Fungi</taxon>
        <taxon>Dikarya</taxon>
        <taxon>Ascomycota</taxon>
        <taxon>Pezizomycotina</taxon>
        <taxon>Eurotiomycetes</taxon>
        <taxon>Eurotiomycetidae</taxon>
        <taxon>Eurotiales</taxon>
        <taxon>Aspergillaceae</taxon>
        <taxon>Aspergillus</taxon>
        <taxon>Aspergillus subgen. Circumdati</taxon>
    </lineage>
</organism>